<evidence type="ECO:0000313" key="4">
    <source>
        <dbReference type="Proteomes" id="UP000632849"/>
    </source>
</evidence>
<keyword evidence="4" id="KW-1185">Reference proteome</keyword>
<reference evidence="3" key="1">
    <citation type="journal article" date="2014" name="Int. J. Syst. Evol. Microbiol.">
        <title>Complete genome sequence of Corynebacterium casei LMG S-19264T (=DSM 44701T), isolated from a smear-ripened cheese.</title>
        <authorList>
            <consortium name="US DOE Joint Genome Institute (JGI-PGF)"/>
            <person name="Walter F."/>
            <person name="Albersmeier A."/>
            <person name="Kalinowski J."/>
            <person name="Ruckert C."/>
        </authorList>
    </citation>
    <scope>NUCLEOTIDE SEQUENCE</scope>
    <source>
        <strain evidence="3">JCM 4122</strain>
    </source>
</reference>
<evidence type="ECO:0000313" key="3">
    <source>
        <dbReference type="EMBL" id="GHG04253.1"/>
    </source>
</evidence>
<protein>
    <submittedName>
        <fullName evidence="3">ATP/GTP-binding protein</fullName>
    </submittedName>
</protein>
<keyword evidence="2" id="KW-0732">Signal</keyword>
<name>A0A919BNZ5_STRFL</name>
<feature type="region of interest" description="Disordered" evidence="1">
    <location>
        <begin position="53"/>
        <end position="94"/>
    </location>
</feature>
<comment type="caution">
    <text evidence="3">The sequence shown here is derived from an EMBL/GenBank/DDBJ whole genome shotgun (WGS) entry which is preliminary data.</text>
</comment>
<gene>
    <name evidence="3" type="ORF">GCM10017667_38390</name>
</gene>
<feature type="signal peptide" evidence="2">
    <location>
        <begin position="1"/>
        <end position="26"/>
    </location>
</feature>
<accession>A0A919BNZ5</accession>
<feature type="compositionally biased region" description="Gly residues" evidence="1">
    <location>
        <begin position="53"/>
        <end position="68"/>
    </location>
</feature>
<reference evidence="3" key="2">
    <citation type="submission" date="2020-09" db="EMBL/GenBank/DDBJ databases">
        <authorList>
            <person name="Sun Q."/>
            <person name="Ohkuma M."/>
        </authorList>
    </citation>
    <scope>NUCLEOTIDE SEQUENCE</scope>
    <source>
        <strain evidence="3">JCM 4122</strain>
    </source>
</reference>
<organism evidence="3 4">
    <name type="scientific">Streptomyces filamentosus</name>
    <name type="common">Streptomyces roseosporus</name>
    <dbReference type="NCBI Taxonomy" id="67294"/>
    <lineage>
        <taxon>Bacteria</taxon>
        <taxon>Bacillati</taxon>
        <taxon>Actinomycetota</taxon>
        <taxon>Actinomycetes</taxon>
        <taxon>Kitasatosporales</taxon>
        <taxon>Streptomycetaceae</taxon>
        <taxon>Streptomyces</taxon>
    </lineage>
</organism>
<evidence type="ECO:0000256" key="1">
    <source>
        <dbReference type="SAM" id="MobiDB-lite"/>
    </source>
</evidence>
<dbReference type="EMBL" id="BNBE01000002">
    <property type="protein sequence ID" value="GHG04253.1"/>
    <property type="molecule type" value="Genomic_DNA"/>
</dbReference>
<proteinExistence type="predicted"/>
<sequence length="294" mass="29763">MLTRRAATTALLVLSTAALPSLTARASGPDGSANGNCTLFSCGVEVTVPGSGGGKGGGNAGGGGGGKGPKPKPPECTPAEKVDPQPDAGSDVWEGQDPAKGAVLYIRTCRYFDSSGGSTMLTETFVGGAAGPVVPAVDPAVLAQRAVDQMVLRGPQIGIVPKPGGLGLVGMPVYMWTERGPETYGPNTASASAGGITVTATAKVRKIVWQMGDGKTVTCTTPGTPYKAAYGKKPSPDCGHRYAQPSLTGPYHVVATSTWSVDWQATTGQSGQITQTRQSTVDVRVGELQAVGSS</sequence>
<feature type="chain" id="PRO_5038092803" evidence="2">
    <location>
        <begin position="27"/>
        <end position="294"/>
    </location>
</feature>
<evidence type="ECO:0000256" key="2">
    <source>
        <dbReference type="SAM" id="SignalP"/>
    </source>
</evidence>
<dbReference type="Proteomes" id="UP000632849">
    <property type="component" value="Unassembled WGS sequence"/>
</dbReference>
<dbReference type="AlphaFoldDB" id="A0A919BNZ5"/>